<organism evidence="2 3">
    <name type="scientific">Streptomyces naganishii JCM 4654</name>
    <dbReference type="NCBI Taxonomy" id="1306179"/>
    <lineage>
        <taxon>Bacteria</taxon>
        <taxon>Bacillati</taxon>
        <taxon>Actinomycetota</taxon>
        <taxon>Actinomycetes</taxon>
        <taxon>Kitasatosporales</taxon>
        <taxon>Streptomycetaceae</taxon>
        <taxon>Streptomyces</taxon>
    </lineage>
</organism>
<dbReference type="EMBL" id="BMVF01000005">
    <property type="protein sequence ID" value="GHD88391.1"/>
    <property type="molecule type" value="Genomic_DNA"/>
</dbReference>
<dbReference type="Proteomes" id="UP000608955">
    <property type="component" value="Unassembled WGS sequence"/>
</dbReference>
<name>A0A918Y3F1_9ACTN</name>
<sequence length="58" mass="6349">MTAHTSEKPVVHSPETGWAKARRLRREPVRTCVPAVGDCGGPHRDRVGSESNIVRGED</sequence>
<proteinExistence type="predicted"/>
<reference evidence="2" key="1">
    <citation type="journal article" date="2014" name="Int. J. Syst. Evol. Microbiol.">
        <title>Complete genome sequence of Corynebacterium casei LMG S-19264T (=DSM 44701T), isolated from a smear-ripened cheese.</title>
        <authorList>
            <consortium name="US DOE Joint Genome Institute (JGI-PGF)"/>
            <person name="Walter F."/>
            <person name="Albersmeier A."/>
            <person name="Kalinowski J."/>
            <person name="Ruckert C."/>
        </authorList>
    </citation>
    <scope>NUCLEOTIDE SEQUENCE</scope>
    <source>
        <strain evidence="2">JCM 4654</strain>
    </source>
</reference>
<dbReference type="AlphaFoldDB" id="A0A918Y3F1"/>
<gene>
    <name evidence="2" type="ORF">GCM10010508_24350</name>
</gene>
<evidence type="ECO:0000313" key="2">
    <source>
        <dbReference type="EMBL" id="GHD88391.1"/>
    </source>
</evidence>
<feature type="region of interest" description="Disordered" evidence="1">
    <location>
        <begin position="1"/>
        <end position="26"/>
    </location>
</feature>
<dbReference type="RefSeq" id="WP_190177764.1">
    <property type="nucleotide sequence ID" value="NZ_BMVF01000005.1"/>
</dbReference>
<accession>A0A918Y3F1</accession>
<comment type="caution">
    <text evidence="2">The sequence shown here is derived from an EMBL/GenBank/DDBJ whole genome shotgun (WGS) entry which is preliminary data.</text>
</comment>
<evidence type="ECO:0000256" key="1">
    <source>
        <dbReference type="SAM" id="MobiDB-lite"/>
    </source>
</evidence>
<protein>
    <submittedName>
        <fullName evidence="2">Uncharacterized protein</fullName>
    </submittedName>
</protein>
<reference evidence="2" key="2">
    <citation type="submission" date="2020-09" db="EMBL/GenBank/DDBJ databases">
        <authorList>
            <person name="Sun Q."/>
            <person name="Ohkuma M."/>
        </authorList>
    </citation>
    <scope>NUCLEOTIDE SEQUENCE</scope>
    <source>
        <strain evidence="2">JCM 4654</strain>
    </source>
</reference>
<keyword evidence="3" id="KW-1185">Reference proteome</keyword>
<evidence type="ECO:0000313" key="3">
    <source>
        <dbReference type="Proteomes" id="UP000608955"/>
    </source>
</evidence>
<feature type="compositionally biased region" description="Basic and acidic residues" evidence="1">
    <location>
        <begin position="1"/>
        <end position="10"/>
    </location>
</feature>